<accession>A0A8I0P384</accession>
<sequence>MKARIGVRRGTILLATLLVAMSAAVLPGTASASGNGNGDEGGDGGGHQGRSDHWGVITRNTIGSPVAELRNGPFGSFGVLGPEGRPPYGRGSLGIEVSGSTTTVPAPNEKVDFGNEVDFFSRPVSGLKEVGFHVFQTGENVTYGGPTNMPNIRFEIDPNLAAPNAGVNYSTLVWVPAAAPVTNRWTDYLDATETGTWFLTGAAGGLTNCEQSDLCTFDTVMAALQDGGDPASLYSAAVGKGRDYMWIGAVDGLRINETVYDFEPWGVRTHPAP</sequence>
<organism evidence="3 4">
    <name type="scientific">Streptomyces stelliscabiei</name>
    <dbReference type="NCBI Taxonomy" id="146820"/>
    <lineage>
        <taxon>Bacteria</taxon>
        <taxon>Bacillati</taxon>
        <taxon>Actinomycetota</taxon>
        <taxon>Actinomycetes</taxon>
        <taxon>Kitasatosporales</taxon>
        <taxon>Streptomycetaceae</taxon>
        <taxon>Streptomyces</taxon>
    </lineage>
</organism>
<feature type="signal peptide" evidence="2">
    <location>
        <begin position="1"/>
        <end position="32"/>
    </location>
</feature>
<evidence type="ECO:0000313" key="4">
    <source>
        <dbReference type="Proteomes" id="UP000629287"/>
    </source>
</evidence>
<evidence type="ECO:0000256" key="1">
    <source>
        <dbReference type="SAM" id="MobiDB-lite"/>
    </source>
</evidence>
<feature type="chain" id="PRO_5034644365" evidence="2">
    <location>
        <begin position="33"/>
        <end position="273"/>
    </location>
</feature>
<protein>
    <submittedName>
        <fullName evidence="3">Uncharacterized protein</fullName>
    </submittedName>
</protein>
<dbReference type="GeneID" id="86829514"/>
<reference evidence="3 4" key="1">
    <citation type="submission" date="2020-10" db="EMBL/GenBank/DDBJ databases">
        <title>Sequencing the genomes of 1000 actinobacteria strains.</title>
        <authorList>
            <person name="Klenk H.-P."/>
        </authorList>
    </citation>
    <scope>NUCLEOTIDE SEQUENCE [LARGE SCALE GENOMIC DNA]</scope>
    <source>
        <strain evidence="3 4">DSM 41803</strain>
    </source>
</reference>
<evidence type="ECO:0000256" key="2">
    <source>
        <dbReference type="SAM" id="SignalP"/>
    </source>
</evidence>
<feature type="region of interest" description="Disordered" evidence="1">
    <location>
        <begin position="32"/>
        <end position="54"/>
    </location>
</feature>
<gene>
    <name evidence="3" type="ORF">H4687_004955</name>
</gene>
<keyword evidence="2" id="KW-0732">Signal</keyword>
<keyword evidence="4" id="KW-1185">Reference proteome</keyword>
<dbReference type="Proteomes" id="UP000629287">
    <property type="component" value="Unassembled WGS sequence"/>
</dbReference>
<dbReference type="EMBL" id="JADBGF010000001">
    <property type="protein sequence ID" value="MBE1598826.1"/>
    <property type="molecule type" value="Genomic_DNA"/>
</dbReference>
<comment type="caution">
    <text evidence="3">The sequence shown here is derived from an EMBL/GenBank/DDBJ whole genome shotgun (WGS) entry which is preliminary data.</text>
</comment>
<name>A0A8I0P384_9ACTN</name>
<evidence type="ECO:0000313" key="3">
    <source>
        <dbReference type="EMBL" id="MBE1598826.1"/>
    </source>
</evidence>
<proteinExistence type="predicted"/>
<dbReference type="AlphaFoldDB" id="A0A8I0P384"/>
<feature type="compositionally biased region" description="Gly residues" evidence="1">
    <location>
        <begin position="35"/>
        <end position="48"/>
    </location>
</feature>
<dbReference type="RefSeq" id="WP_233443518.1">
    <property type="nucleotide sequence ID" value="NZ_JADBGF010000001.1"/>
</dbReference>